<evidence type="ECO:0000259" key="13">
    <source>
        <dbReference type="Pfam" id="PF03950"/>
    </source>
</evidence>
<evidence type="ECO:0000256" key="5">
    <source>
        <dbReference type="ARBA" id="ARBA00022741"/>
    </source>
</evidence>
<dbReference type="NCBIfam" id="NF011291">
    <property type="entry name" value="PRK14703.1"/>
    <property type="match status" value="1"/>
</dbReference>
<dbReference type="Pfam" id="PF00749">
    <property type="entry name" value="tRNA-synt_1c"/>
    <property type="match status" value="1"/>
</dbReference>
<evidence type="ECO:0000256" key="3">
    <source>
        <dbReference type="ARBA" id="ARBA00022490"/>
    </source>
</evidence>
<dbReference type="GO" id="GO:0005829">
    <property type="term" value="C:cytosol"/>
    <property type="evidence" value="ECO:0007669"/>
    <property type="project" value="TreeGrafter"/>
</dbReference>
<dbReference type="PANTHER" id="PTHR43097">
    <property type="entry name" value="GLUTAMINE-TRNA LIGASE"/>
    <property type="match status" value="1"/>
</dbReference>
<feature type="domain" description="tRNA synthetases class I (E and Q) anti-codon binding" evidence="14">
    <location>
        <begin position="456"/>
        <end position="529"/>
    </location>
</feature>
<comment type="similarity">
    <text evidence="1 11">Belongs to the class-I aminoacyl-tRNA synthetase family.</text>
</comment>
<evidence type="ECO:0000313" key="15">
    <source>
        <dbReference type="EMBL" id="CAA6829369.1"/>
    </source>
</evidence>
<feature type="domain" description="Glutamyl/glutaminyl-tRNA synthetase class Ib anti-codon binding" evidence="13">
    <location>
        <begin position="340"/>
        <end position="439"/>
    </location>
</feature>
<accession>A0A6S6UC08</accession>
<protein>
    <recommendedName>
        <fullName evidence="2 10">Glutamine--tRNA ligase</fullName>
        <ecNumber evidence="2 10">6.1.1.18</ecNumber>
    </recommendedName>
</protein>
<dbReference type="SUPFAM" id="SSF50715">
    <property type="entry name" value="Ribosomal protein L25-like"/>
    <property type="match status" value="1"/>
</dbReference>
<dbReference type="CDD" id="cd00807">
    <property type="entry name" value="GlnRS_core"/>
    <property type="match status" value="1"/>
</dbReference>
<keyword evidence="3" id="KW-0963">Cytoplasm</keyword>
<reference evidence="15" key="1">
    <citation type="submission" date="2020-01" db="EMBL/GenBank/DDBJ databases">
        <authorList>
            <person name="Meier V. D."/>
            <person name="Meier V D."/>
        </authorList>
    </citation>
    <scope>NUCLEOTIDE SEQUENCE</scope>
    <source>
        <strain evidence="15">HLG_WM_MAG_10</strain>
    </source>
</reference>
<dbReference type="GO" id="GO:0004819">
    <property type="term" value="F:glutamine-tRNA ligase activity"/>
    <property type="evidence" value="ECO:0007669"/>
    <property type="project" value="UniProtKB-UniRule"/>
</dbReference>
<dbReference type="InterPro" id="IPR001412">
    <property type="entry name" value="aa-tRNA-synth_I_CS"/>
</dbReference>
<dbReference type="Gene3D" id="3.40.50.620">
    <property type="entry name" value="HUPs"/>
    <property type="match status" value="1"/>
</dbReference>
<gene>
    <name evidence="15" type="ORF">HELGO_WM24326</name>
</gene>
<dbReference type="AlphaFoldDB" id="A0A6S6UC08"/>
<dbReference type="EMBL" id="CACVAQ010000484">
    <property type="protein sequence ID" value="CAA6829369.1"/>
    <property type="molecule type" value="Genomic_DNA"/>
</dbReference>
<dbReference type="FunFam" id="3.40.50.620:FF:000037">
    <property type="entry name" value="Glutamine--tRNA ligase cytoplasmic"/>
    <property type="match status" value="1"/>
</dbReference>
<dbReference type="PANTHER" id="PTHR43097:SF5">
    <property type="entry name" value="GLUTAMATE--TRNA LIGASE"/>
    <property type="match status" value="1"/>
</dbReference>
<evidence type="ECO:0000256" key="4">
    <source>
        <dbReference type="ARBA" id="ARBA00022598"/>
    </source>
</evidence>
<dbReference type="InterPro" id="IPR050132">
    <property type="entry name" value="Gln/Glu-tRNA_Ligase"/>
</dbReference>
<organism evidence="15">
    <name type="scientific">uncultured Aureispira sp</name>
    <dbReference type="NCBI Taxonomy" id="1331704"/>
    <lineage>
        <taxon>Bacteria</taxon>
        <taxon>Pseudomonadati</taxon>
        <taxon>Bacteroidota</taxon>
        <taxon>Saprospiria</taxon>
        <taxon>Saprospirales</taxon>
        <taxon>Saprospiraceae</taxon>
        <taxon>Aureispira</taxon>
        <taxon>environmental samples</taxon>
    </lineage>
</organism>
<name>A0A6S6UC08_9BACT</name>
<dbReference type="InterPro" id="IPR020056">
    <property type="entry name" value="Rbsml_bL25/Gln-tRNA_synth_N"/>
</dbReference>
<evidence type="ECO:0000256" key="8">
    <source>
        <dbReference type="ARBA" id="ARBA00023146"/>
    </source>
</evidence>
<evidence type="ECO:0000259" key="14">
    <source>
        <dbReference type="Pfam" id="PF20974"/>
    </source>
</evidence>
<evidence type="ECO:0000256" key="2">
    <source>
        <dbReference type="ARBA" id="ARBA00012836"/>
    </source>
</evidence>
<proteinExistence type="inferred from homology"/>
<comment type="catalytic activity">
    <reaction evidence="9">
        <text>tRNA(Gln) + L-glutamine + ATP = L-glutaminyl-tRNA(Gln) + AMP + diphosphate</text>
        <dbReference type="Rhea" id="RHEA:20121"/>
        <dbReference type="Rhea" id="RHEA-COMP:9662"/>
        <dbReference type="Rhea" id="RHEA-COMP:9681"/>
        <dbReference type="ChEBI" id="CHEBI:30616"/>
        <dbReference type="ChEBI" id="CHEBI:33019"/>
        <dbReference type="ChEBI" id="CHEBI:58359"/>
        <dbReference type="ChEBI" id="CHEBI:78442"/>
        <dbReference type="ChEBI" id="CHEBI:78521"/>
        <dbReference type="ChEBI" id="CHEBI:456215"/>
        <dbReference type="EC" id="6.1.1.18"/>
    </reaction>
</comment>
<dbReference type="NCBIfam" id="TIGR00440">
    <property type="entry name" value="glnS"/>
    <property type="match status" value="1"/>
</dbReference>
<dbReference type="InterPro" id="IPR004514">
    <property type="entry name" value="Gln-tRNA-synth"/>
</dbReference>
<feature type="domain" description="Glutamyl/glutaminyl-tRNA synthetase class Ib catalytic" evidence="12">
    <location>
        <begin position="33"/>
        <end position="336"/>
    </location>
</feature>
<dbReference type="InterPro" id="IPR014729">
    <property type="entry name" value="Rossmann-like_a/b/a_fold"/>
</dbReference>
<evidence type="ECO:0000256" key="10">
    <source>
        <dbReference type="NCBIfam" id="TIGR00440"/>
    </source>
</evidence>
<evidence type="ECO:0000256" key="7">
    <source>
        <dbReference type="ARBA" id="ARBA00022917"/>
    </source>
</evidence>
<dbReference type="InterPro" id="IPR049437">
    <property type="entry name" value="tRNA-synt_1c_C2"/>
</dbReference>
<keyword evidence="5 11" id="KW-0547">Nucleotide-binding</keyword>
<dbReference type="GO" id="GO:0005524">
    <property type="term" value="F:ATP binding"/>
    <property type="evidence" value="ECO:0007669"/>
    <property type="project" value="UniProtKB-KW"/>
</dbReference>
<keyword evidence="7 11" id="KW-0648">Protein biosynthesis</keyword>
<dbReference type="PROSITE" id="PS00178">
    <property type="entry name" value="AA_TRNA_LIGASE_I"/>
    <property type="match status" value="1"/>
</dbReference>
<dbReference type="Pfam" id="PF20974">
    <property type="entry name" value="tRNA-synt_1c_C2"/>
    <property type="match status" value="1"/>
</dbReference>
<evidence type="ECO:0000259" key="12">
    <source>
        <dbReference type="Pfam" id="PF00749"/>
    </source>
</evidence>
<dbReference type="InterPro" id="IPR000924">
    <property type="entry name" value="Glu/Gln-tRNA-synth"/>
</dbReference>
<dbReference type="PRINTS" id="PR00987">
    <property type="entry name" value="TRNASYNTHGLU"/>
</dbReference>
<dbReference type="InterPro" id="IPR020059">
    <property type="entry name" value="Glu/Gln-tRNA-synth_Ib_codon-bd"/>
</dbReference>
<evidence type="ECO:0000256" key="9">
    <source>
        <dbReference type="ARBA" id="ARBA00048270"/>
    </source>
</evidence>
<dbReference type="InterPro" id="IPR011035">
    <property type="entry name" value="Ribosomal_bL25/Gln-tRNA_synth"/>
</dbReference>
<dbReference type="InterPro" id="IPR020058">
    <property type="entry name" value="Glu/Gln-tRNA-synth_Ib_cat-dom"/>
</dbReference>
<dbReference type="SUPFAM" id="SSF52374">
    <property type="entry name" value="Nucleotidylyl transferase"/>
    <property type="match status" value="1"/>
</dbReference>
<keyword evidence="4 11" id="KW-0436">Ligase</keyword>
<dbReference type="Gene3D" id="2.40.240.10">
    <property type="entry name" value="Ribosomal Protein L25, Chain P"/>
    <property type="match status" value="2"/>
</dbReference>
<sequence>MSHENKDAPKTESLNFIERIIEEHNETGKFDNKVLTRFPPEPNGYLHIGHAKAICINFGIAQKYGGKTNLRFDDTNPMTEETRFVNAIKKDIQWLGFEWEKLLFTSDYFDTLYEYALKLIQDGLAYVDFSSPKVMDEEKKQGKASAYRNTTPATNLAEFEKMKNGDYEVGTCILRLKIDMEADNRNMRDPVIYRILKTPHHRTGDKWCIYPMYDWAHGQSDSIEGITHSLCSLEFENHRPLYDWCQEKLDIYRSQQIEFSRLNLDYTVTSKRKLKELIELNLVNDWDDPRMPTLSGMRRRGYTPASIRDFIERAGVSKRDQYIALSSLEGSVRDDLNTTAPRVMGVLNPLKVIITNYPEGQVEDMTVDYHQKDESMGNRVLPFSREVYIEKEDFALEVNRKWRRLAPGKDVRLKGAYIIHYTDHKTDENGEITEVHCTYYENSRSGQDTSGIKAGVIHWVSIEQALPAQVHLYDRLFSDQNPTGHDVDFKEFLNPESLTTVNAYLEPSLATAESGAAVQFMRLGYFCVDTDSTKDNLIFNRTVTLKDSWAKKNK</sequence>
<dbReference type="Pfam" id="PF03950">
    <property type="entry name" value="tRNA-synt_1c_C"/>
    <property type="match status" value="1"/>
</dbReference>
<keyword evidence="6 11" id="KW-0067">ATP-binding</keyword>
<evidence type="ECO:0000256" key="11">
    <source>
        <dbReference type="RuleBase" id="RU363037"/>
    </source>
</evidence>
<evidence type="ECO:0000256" key="1">
    <source>
        <dbReference type="ARBA" id="ARBA00005594"/>
    </source>
</evidence>
<keyword evidence="8 11" id="KW-0030">Aminoacyl-tRNA synthetase</keyword>
<dbReference type="GO" id="GO:0006425">
    <property type="term" value="P:glutaminyl-tRNA aminoacylation"/>
    <property type="evidence" value="ECO:0007669"/>
    <property type="project" value="UniProtKB-UniRule"/>
</dbReference>
<dbReference type="EC" id="6.1.1.18" evidence="2 10"/>
<evidence type="ECO:0000256" key="6">
    <source>
        <dbReference type="ARBA" id="ARBA00022840"/>
    </source>
</evidence>